<sequence length="456" mass="51031">MPWTIRNALFLLLLLVISACSNNTEVKETTGAESSTTKSSESTKGEQEDIDKLDYHNITMFPEGIDDVLAYPTSPFAGETFKENSEAIKAELDNFPKLTEEASEEETNAYFKRLIALFVEDYPGPEEVTEDWDFTYPDPPTTSDGLQLKPHLNVEIILDASGSMAEEVNGQPKMELAKGAIDNFASQLPDEANVGLRVYGHKGTTAFADKIGSCQSSELFYEIQSYESKTLETALEGFQPAGWTPIAQAIKDAKKDLQAFDGEENTNLIFLVSDGKGTCDKDPVQAAEELMDSNIQPIVNVIGFDVDEEGEQQLKSIAEATGGIYALVQHEEALQKQFERAREIADQWKAWHSEARHYLHDEFGRQKEDVSKMRATWKENFNRESDTIVSALDYLEESTIIDGDSRGALWEMNLDRVLLLGDIGRIEAGQIYDRANKAFDQNFDEVEAKKENNSIR</sequence>
<feature type="signal peptide" evidence="2">
    <location>
        <begin position="1"/>
        <end position="21"/>
    </location>
</feature>
<proteinExistence type="predicted"/>
<feature type="domain" description="VWFA" evidence="3">
    <location>
        <begin position="153"/>
        <end position="341"/>
    </location>
</feature>
<keyword evidence="5" id="KW-1185">Reference proteome</keyword>
<feature type="compositionally biased region" description="Low complexity" evidence="1">
    <location>
        <begin position="31"/>
        <end position="40"/>
    </location>
</feature>
<dbReference type="AlphaFoldDB" id="A0A4R6U9A9"/>
<dbReference type="PROSITE" id="PS50234">
    <property type="entry name" value="VWFA"/>
    <property type="match status" value="1"/>
</dbReference>
<gene>
    <name evidence="4" type="ORF">EV213_101463</name>
</gene>
<organism evidence="4 5">
    <name type="scientific">Aureibacillus halotolerans</name>
    <dbReference type="NCBI Taxonomy" id="1508390"/>
    <lineage>
        <taxon>Bacteria</taxon>
        <taxon>Bacillati</taxon>
        <taxon>Bacillota</taxon>
        <taxon>Bacilli</taxon>
        <taxon>Bacillales</taxon>
        <taxon>Bacillaceae</taxon>
        <taxon>Aureibacillus</taxon>
    </lineage>
</organism>
<dbReference type="SMART" id="SM00327">
    <property type="entry name" value="VWA"/>
    <property type="match status" value="1"/>
</dbReference>
<dbReference type="InterPro" id="IPR002035">
    <property type="entry name" value="VWF_A"/>
</dbReference>
<evidence type="ECO:0000256" key="2">
    <source>
        <dbReference type="SAM" id="SignalP"/>
    </source>
</evidence>
<evidence type="ECO:0000256" key="1">
    <source>
        <dbReference type="SAM" id="MobiDB-lite"/>
    </source>
</evidence>
<dbReference type="Gene3D" id="3.40.50.410">
    <property type="entry name" value="von Willebrand factor, type A domain"/>
    <property type="match status" value="1"/>
</dbReference>
<evidence type="ECO:0000313" key="4">
    <source>
        <dbReference type="EMBL" id="TDQ43031.1"/>
    </source>
</evidence>
<dbReference type="Pfam" id="PF00092">
    <property type="entry name" value="VWA"/>
    <property type="match status" value="1"/>
</dbReference>
<keyword evidence="2" id="KW-0732">Signal</keyword>
<dbReference type="InterPro" id="IPR036465">
    <property type="entry name" value="vWFA_dom_sf"/>
</dbReference>
<dbReference type="OrthoDB" id="9783818at2"/>
<protein>
    <submittedName>
        <fullName evidence="4">Ca-activated chloride channel family protein</fullName>
    </submittedName>
</protein>
<dbReference type="SUPFAM" id="SSF53300">
    <property type="entry name" value="vWA-like"/>
    <property type="match status" value="1"/>
</dbReference>
<accession>A0A4R6U9A9</accession>
<dbReference type="Proteomes" id="UP000295632">
    <property type="component" value="Unassembled WGS sequence"/>
</dbReference>
<reference evidence="4 5" key="1">
    <citation type="submission" date="2019-03" db="EMBL/GenBank/DDBJ databases">
        <title>Genomic Encyclopedia of Type Strains, Phase IV (KMG-IV): sequencing the most valuable type-strain genomes for metagenomic binning, comparative biology and taxonomic classification.</title>
        <authorList>
            <person name="Goeker M."/>
        </authorList>
    </citation>
    <scope>NUCLEOTIDE SEQUENCE [LARGE SCALE GENOMIC DNA]</scope>
    <source>
        <strain evidence="4 5">DSM 28697</strain>
    </source>
</reference>
<evidence type="ECO:0000259" key="3">
    <source>
        <dbReference type="PROSITE" id="PS50234"/>
    </source>
</evidence>
<feature type="chain" id="PRO_5038436683" evidence="2">
    <location>
        <begin position="22"/>
        <end position="456"/>
    </location>
</feature>
<feature type="compositionally biased region" description="Basic and acidic residues" evidence="1">
    <location>
        <begin position="41"/>
        <end position="51"/>
    </location>
</feature>
<dbReference type="PROSITE" id="PS51257">
    <property type="entry name" value="PROKAR_LIPOPROTEIN"/>
    <property type="match status" value="1"/>
</dbReference>
<dbReference type="EMBL" id="SNYJ01000001">
    <property type="protein sequence ID" value="TDQ43031.1"/>
    <property type="molecule type" value="Genomic_DNA"/>
</dbReference>
<dbReference type="RefSeq" id="WP_133578843.1">
    <property type="nucleotide sequence ID" value="NZ_SNYJ01000001.1"/>
</dbReference>
<comment type="caution">
    <text evidence="4">The sequence shown here is derived from an EMBL/GenBank/DDBJ whole genome shotgun (WGS) entry which is preliminary data.</text>
</comment>
<name>A0A4R6U9A9_9BACI</name>
<feature type="region of interest" description="Disordered" evidence="1">
    <location>
        <begin position="26"/>
        <end position="51"/>
    </location>
</feature>
<evidence type="ECO:0000313" key="5">
    <source>
        <dbReference type="Proteomes" id="UP000295632"/>
    </source>
</evidence>